<feature type="region of interest" description="Disordered" evidence="1">
    <location>
        <begin position="1"/>
        <end position="90"/>
    </location>
</feature>
<keyword evidence="3" id="KW-1185">Reference proteome</keyword>
<proteinExistence type="predicted"/>
<comment type="caution">
    <text evidence="2">The sequence shown here is derived from an EMBL/GenBank/DDBJ whole genome shotgun (WGS) entry which is preliminary data.</text>
</comment>
<dbReference type="Proteomes" id="UP001519460">
    <property type="component" value="Unassembled WGS sequence"/>
</dbReference>
<organism evidence="2 3">
    <name type="scientific">Batillaria attramentaria</name>
    <dbReference type="NCBI Taxonomy" id="370345"/>
    <lineage>
        <taxon>Eukaryota</taxon>
        <taxon>Metazoa</taxon>
        <taxon>Spiralia</taxon>
        <taxon>Lophotrochozoa</taxon>
        <taxon>Mollusca</taxon>
        <taxon>Gastropoda</taxon>
        <taxon>Caenogastropoda</taxon>
        <taxon>Sorbeoconcha</taxon>
        <taxon>Cerithioidea</taxon>
        <taxon>Batillariidae</taxon>
        <taxon>Batillaria</taxon>
    </lineage>
</organism>
<evidence type="ECO:0000313" key="3">
    <source>
        <dbReference type="Proteomes" id="UP001519460"/>
    </source>
</evidence>
<dbReference type="AlphaFoldDB" id="A0ABD0LUF6"/>
<sequence>MSGAAVGQLSHNSEDGYSQPDPEGFARSGTQPYVTLPDRRGRRGPRKNTKGSMDTDTLGLVRKNYRGNKNMGGSCGDPFGPGYQSVQTKC</sequence>
<gene>
    <name evidence="2" type="ORF">BaRGS_00005782</name>
</gene>
<feature type="compositionally biased region" description="Basic residues" evidence="1">
    <location>
        <begin position="40"/>
        <end position="49"/>
    </location>
</feature>
<protein>
    <submittedName>
        <fullName evidence="2">Uncharacterized protein</fullName>
    </submittedName>
</protein>
<dbReference type="EMBL" id="JACVVK020000022">
    <property type="protein sequence ID" value="KAK7503156.1"/>
    <property type="molecule type" value="Genomic_DNA"/>
</dbReference>
<evidence type="ECO:0000313" key="2">
    <source>
        <dbReference type="EMBL" id="KAK7503156.1"/>
    </source>
</evidence>
<accession>A0ABD0LUF6</accession>
<reference evidence="2 3" key="1">
    <citation type="journal article" date="2023" name="Sci. Data">
        <title>Genome assembly of the Korean intertidal mud-creeper Batillaria attramentaria.</title>
        <authorList>
            <person name="Patra A.K."/>
            <person name="Ho P.T."/>
            <person name="Jun S."/>
            <person name="Lee S.J."/>
            <person name="Kim Y."/>
            <person name="Won Y.J."/>
        </authorList>
    </citation>
    <scope>NUCLEOTIDE SEQUENCE [LARGE SCALE GENOMIC DNA]</scope>
    <source>
        <strain evidence="2">Wonlab-2016</strain>
    </source>
</reference>
<name>A0ABD0LUF6_9CAEN</name>
<evidence type="ECO:0000256" key="1">
    <source>
        <dbReference type="SAM" id="MobiDB-lite"/>
    </source>
</evidence>